<organism evidence="20 21">
    <name type="scientific">Dactylosporangium salmoneum</name>
    <dbReference type="NCBI Taxonomy" id="53361"/>
    <lineage>
        <taxon>Bacteria</taxon>
        <taxon>Bacillati</taxon>
        <taxon>Actinomycetota</taxon>
        <taxon>Actinomycetes</taxon>
        <taxon>Micromonosporales</taxon>
        <taxon>Micromonosporaceae</taxon>
        <taxon>Dactylosporangium</taxon>
    </lineage>
</organism>
<feature type="transmembrane region" description="Helical" evidence="17">
    <location>
        <begin position="57"/>
        <end position="80"/>
    </location>
</feature>
<comment type="subunit">
    <text evidence="5 17">Homodimer.</text>
</comment>
<evidence type="ECO:0000256" key="10">
    <source>
        <dbReference type="ARBA" id="ARBA00022842"/>
    </source>
</evidence>
<dbReference type="Pfam" id="PF01066">
    <property type="entry name" value="CDP-OH_P_transf"/>
    <property type="match status" value="1"/>
</dbReference>
<dbReference type="NCBIfam" id="NF045883">
    <property type="entry name" value="PIPSynth"/>
    <property type="match status" value="1"/>
</dbReference>
<dbReference type="InterPro" id="IPR000462">
    <property type="entry name" value="CDP-OH_P_trans"/>
</dbReference>
<evidence type="ECO:0000256" key="18">
    <source>
        <dbReference type="RuleBase" id="RU003750"/>
    </source>
</evidence>
<comment type="caution">
    <text evidence="20">The sequence shown here is derived from an EMBL/GenBank/DDBJ whole genome shotgun (WGS) entry which is preliminary data.</text>
</comment>
<evidence type="ECO:0000256" key="8">
    <source>
        <dbReference type="ARBA" id="ARBA00022692"/>
    </source>
</evidence>
<dbReference type="PROSITE" id="PS00379">
    <property type="entry name" value="CDP_ALCOHOL_P_TRANSF"/>
    <property type="match status" value="1"/>
</dbReference>
<comment type="catalytic activity">
    <reaction evidence="13 17">
        <text>1,2-di-(9Z-octadecenoyl)-sn-glycero-3-cytidine-5'-diphosphate + 1D-myo-inositol 3-phosphate = 1,2-di-(9Z-octadecenoyl)-sn-glycero-3-phospho-(1D-myo-inositol-3-phosphate) + CMP + H(+)</text>
        <dbReference type="Rhea" id="RHEA:61216"/>
        <dbReference type="ChEBI" id="CHEBI:15378"/>
        <dbReference type="ChEBI" id="CHEBI:58401"/>
        <dbReference type="ChEBI" id="CHEBI:60377"/>
        <dbReference type="ChEBI" id="CHEBI:85356"/>
        <dbReference type="ChEBI" id="CHEBI:144472"/>
    </reaction>
</comment>
<comment type="caution">
    <text evidence="17">Lacks conserved residue(s) required for the propagation of feature annotation.</text>
</comment>
<evidence type="ECO:0000256" key="16">
    <source>
        <dbReference type="ARBA" id="ARBA00048865"/>
    </source>
</evidence>
<comment type="pathway">
    <text evidence="3">Lipid metabolism.</text>
</comment>
<dbReference type="InterPro" id="IPR048254">
    <property type="entry name" value="CDP_ALCOHOL_P_TRANSF_CS"/>
</dbReference>
<evidence type="ECO:0000256" key="17">
    <source>
        <dbReference type="HAMAP-Rule" id="MF_02241"/>
    </source>
</evidence>
<comment type="catalytic activity">
    <reaction evidence="16 17">
        <text>a CDP-1,2-diacyl-sn-glycerol + 1D-myo-inositol 3-phosphate = a 1,2-diacyl-sn-glycero-3-phospho-(1D-myo-inositol-3-phosphate) + CMP + H(+)</text>
        <dbReference type="Rhea" id="RHEA:60504"/>
        <dbReference type="ChEBI" id="CHEBI:15378"/>
        <dbReference type="ChEBI" id="CHEBI:58088"/>
        <dbReference type="ChEBI" id="CHEBI:58332"/>
        <dbReference type="ChEBI" id="CHEBI:58401"/>
        <dbReference type="ChEBI" id="CHEBI:60377"/>
    </reaction>
</comment>
<keyword evidence="17" id="KW-0594">Phospholipid biosynthesis</keyword>
<dbReference type="EC" id="2.7.8.-" evidence="17"/>
<evidence type="ECO:0000256" key="4">
    <source>
        <dbReference type="ARBA" id="ARBA00010441"/>
    </source>
</evidence>
<protein>
    <recommendedName>
        <fullName evidence="14 17">Phosphatidylinositol phosphate synthase</fullName>
        <shortName evidence="17">PIP synthase</shortName>
        <ecNumber evidence="17">2.7.8.-</ecNumber>
    </recommendedName>
    <alternativeName>
        <fullName evidence="15 17">CDP-diacylglycerol--D-myo-inositol-3-phosphate 3-phosphatidyltransferase</fullName>
    </alternativeName>
</protein>
<feature type="transmembrane region" description="Helical" evidence="17">
    <location>
        <begin position="211"/>
        <end position="230"/>
    </location>
</feature>
<comment type="cofactor">
    <cofactor evidence="17">
        <name>Mg(2+)</name>
        <dbReference type="ChEBI" id="CHEBI:18420"/>
    </cofactor>
    <text evidence="17">Contains a di-nuclear catalytic Mg(2+) center.</text>
</comment>
<accession>A0ABN3H6Q5</accession>
<evidence type="ECO:0000256" key="14">
    <source>
        <dbReference type="ARBA" id="ARBA00024082"/>
    </source>
</evidence>
<dbReference type="HAMAP" id="MF_02241">
    <property type="entry name" value="PIP_synthase"/>
    <property type="match status" value="1"/>
</dbReference>
<sequence length="246" mass="25973">MPSDPNRSGLLKHREQSHAPVSGKLRPGYRESAMAKILSVVSRAGVARIVDPVAAALLRAGVTPNVVTVAGTVGVLVGAFGFATRGYLFAALVIITLSCFTDLIDGSMARQRGITNKFGALLDSSMDRIADGAIFASVAYYYASGHELRPVAAALLCLITGQVVSYVKARAEGLGFTCNVGIIERAERLIGIGIGGLLWKFGVPYGLESVMWLLAALSIVTIAQRIGTVYRQAHASGRPSEQVDAR</sequence>
<gene>
    <name evidence="20" type="ORF">GCM10010170_071870</name>
</gene>
<keyword evidence="7 17" id="KW-0808">Transferase</keyword>
<evidence type="ECO:0000256" key="9">
    <source>
        <dbReference type="ARBA" id="ARBA00022723"/>
    </source>
</evidence>
<feature type="binding site" evidence="17">
    <location>
        <position position="127"/>
    </location>
    <ligand>
        <name>Mg(2+)</name>
        <dbReference type="ChEBI" id="CHEBI:18420"/>
        <label>2</label>
    </ligand>
</feature>
<comment type="function">
    <text evidence="17">Catalyzes the conjugation of the 1'-hydroxyl group of D-myo-inositol-3-phosphate (also named L-myo-inositol-1-phosphate) with a lipid tail of cytidine diphosphate diacylglycerol (CDP-DAG), forming phosphatidylinositol phosphate (PIP) and CMP. PIP is a precursor of phosphatidylinositol (PI) which is an essential lipid required for cell wall formation.</text>
</comment>
<dbReference type="Gene3D" id="1.20.120.1760">
    <property type="match status" value="1"/>
</dbReference>
<evidence type="ECO:0000256" key="7">
    <source>
        <dbReference type="ARBA" id="ARBA00022679"/>
    </source>
</evidence>
<feature type="binding site" evidence="17">
    <location>
        <position position="102"/>
    </location>
    <ligand>
        <name>Mg(2+)</name>
        <dbReference type="ChEBI" id="CHEBI:18420"/>
        <label>2</label>
    </ligand>
</feature>
<keyword evidence="6 17" id="KW-1003">Cell membrane</keyword>
<keyword evidence="17" id="KW-0443">Lipid metabolism</keyword>
<comment type="pathway">
    <text evidence="2 17">Phospholipid metabolism; phosphatidylinositol phosphate biosynthesis.</text>
</comment>
<reference evidence="20 21" key="1">
    <citation type="journal article" date="2019" name="Int. J. Syst. Evol. Microbiol.">
        <title>The Global Catalogue of Microorganisms (GCM) 10K type strain sequencing project: providing services to taxonomists for standard genome sequencing and annotation.</title>
        <authorList>
            <consortium name="The Broad Institute Genomics Platform"/>
            <consortium name="The Broad Institute Genome Sequencing Center for Infectious Disease"/>
            <person name="Wu L."/>
            <person name="Ma J."/>
        </authorList>
    </citation>
    <scope>NUCLEOTIDE SEQUENCE [LARGE SCALE GENOMIC DNA]</scope>
    <source>
        <strain evidence="20 21">JCM 3272</strain>
    </source>
</reference>
<feature type="transmembrane region" description="Helical" evidence="17">
    <location>
        <begin position="86"/>
        <end position="104"/>
    </location>
</feature>
<name>A0ABN3H6Q5_9ACTN</name>
<evidence type="ECO:0000256" key="6">
    <source>
        <dbReference type="ARBA" id="ARBA00022475"/>
    </source>
</evidence>
<dbReference type="InterPro" id="IPR043130">
    <property type="entry name" value="CDP-OH_PTrfase_TM_dom"/>
</dbReference>
<evidence type="ECO:0000256" key="13">
    <source>
        <dbReference type="ARBA" id="ARBA00023935"/>
    </source>
</evidence>
<evidence type="ECO:0000256" key="2">
    <source>
        <dbReference type="ARBA" id="ARBA00004805"/>
    </source>
</evidence>
<keyword evidence="10 17" id="KW-0460">Magnesium</keyword>
<evidence type="ECO:0000256" key="1">
    <source>
        <dbReference type="ARBA" id="ARBA00004651"/>
    </source>
</evidence>
<feature type="binding site" evidence="17">
    <location>
        <position position="110"/>
    </location>
    <ligand>
        <name>a CDP-1,2-diacyl-sn-glycerol</name>
        <dbReference type="ChEBI" id="CHEBI:58332"/>
    </ligand>
</feature>
<evidence type="ECO:0000256" key="15">
    <source>
        <dbReference type="ARBA" id="ARBA00033137"/>
    </source>
</evidence>
<evidence type="ECO:0000256" key="19">
    <source>
        <dbReference type="SAM" id="MobiDB-lite"/>
    </source>
</evidence>
<feature type="region of interest" description="Disordered" evidence="19">
    <location>
        <begin position="1"/>
        <end position="24"/>
    </location>
</feature>
<dbReference type="InterPro" id="IPR044268">
    <property type="entry name" value="PIP_synthase_PgsA1"/>
</dbReference>
<feature type="binding site" evidence="17">
    <location>
        <position position="123"/>
    </location>
    <ligand>
        <name>Mg(2+)</name>
        <dbReference type="ChEBI" id="CHEBI:18420"/>
        <label>2</label>
    </ligand>
</feature>
<dbReference type="EMBL" id="BAAARV010000070">
    <property type="protein sequence ID" value="GAA2370727.1"/>
    <property type="molecule type" value="Genomic_DNA"/>
</dbReference>
<dbReference type="Proteomes" id="UP001501444">
    <property type="component" value="Unassembled WGS sequence"/>
</dbReference>
<feature type="binding site" evidence="17">
    <location>
        <begin position="65"/>
        <end position="68"/>
    </location>
    <ligand>
        <name>a CDP-1,2-diacyl-sn-glycerol</name>
        <dbReference type="ChEBI" id="CHEBI:58332"/>
    </ligand>
</feature>
<evidence type="ECO:0000256" key="12">
    <source>
        <dbReference type="ARBA" id="ARBA00023136"/>
    </source>
</evidence>
<proteinExistence type="inferred from homology"/>
<evidence type="ECO:0000256" key="3">
    <source>
        <dbReference type="ARBA" id="ARBA00005189"/>
    </source>
</evidence>
<evidence type="ECO:0000256" key="11">
    <source>
        <dbReference type="ARBA" id="ARBA00022989"/>
    </source>
</evidence>
<keyword evidence="9 17" id="KW-0479">Metal-binding</keyword>
<comment type="similarity">
    <text evidence="4 17 18">Belongs to the CDP-alcohol phosphatidyltransferase class-I family.</text>
</comment>
<feature type="binding site" evidence="17">
    <location>
        <position position="102"/>
    </location>
    <ligand>
        <name>Mg(2+)</name>
        <dbReference type="ChEBI" id="CHEBI:18420"/>
        <label>1</label>
    </ligand>
</feature>
<evidence type="ECO:0000313" key="20">
    <source>
        <dbReference type="EMBL" id="GAA2370727.1"/>
    </source>
</evidence>
<evidence type="ECO:0000313" key="21">
    <source>
        <dbReference type="Proteomes" id="UP001501444"/>
    </source>
</evidence>
<keyword evidence="12 17" id="KW-0472">Membrane</keyword>
<feature type="binding site" evidence="17">
    <location>
        <position position="123"/>
    </location>
    <ligand>
        <name>Mg(2+)</name>
        <dbReference type="ChEBI" id="CHEBI:18420"/>
        <label>1</label>
    </ligand>
</feature>
<feature type="binding site" evidence="17">
    <location>
        <position position="105"/>
    </location>
    <ligand>
        <name>Mg(2+)</name>
        <dbReference type="ChEBI" id="CHEBI:18420"/>
        <label>1</label>
    </ligand>
</feature>
<keyword evidence="17" id="KW-1208">Phospholipid metabolism</keyword>
<evidence type="ECO:0000256" key="5">
    <source>
        <dbReference type="ARBA" id="ARBA00011738"/>
    </source>
</evidence>
<keyword evidence="8 17" id="KW-0812">Transmembrane</keyword>
<feature type="active site" description="Proton acceptor" evidence="17">
    <location>
        <position position="127"/>
    </location>
</feature>
<keyword evidence="17" id="KW-0444">Lipid biosynthesis</keyword>
<keyword evidence="21" id="KW-1185">Reference proteome</keyword>
<feature type="binding site" evidence="17">
    <location>
        <position position="106"/>
    </location>
    <ligand>
        <name>a CDP-1,2-diacyl-sn-glycerol</name>
        <dbReference type="ChEBI" id="CHEBI:58332"/>
    </ligand>
</feature>
<comment type="subcellular location">
    <subcellularLocation>
        <location evidence="1 17">Cell membrane</location>
        <topology evidence="1 17">Multi-pass membrane protein</topology>
    </subcellularLocation>
</comment>
<keyword evidence="11 17" id="KW-1133">Transmembrane helix</keyword>